<dbReference type="EMBL" id="JAUEPT010000001">
    <property type="protein sequence ID" value="KAK0456911.1"/>
    <property type="molecule type" value="Genomic_DNA"/>
</dbReference>
<dbReference type="Proteomes" id="UP001175226">
    <property type="component" value="Unassembled WGS sequence"/>
</dbReference>
<evidence type="ECO:0000256" key="1">
    <source>
        <dbReference type="SAM" id="MobiDB-lite"/>
    </source>
</evidence>
<sequence length="471" mass="51665">MCPHADYAAVAASGSSRPPAPQVKYKKIVVNLPKEDITGDNGQVVGRASWARNPLSDPVILPLPDVTAVETYSTEIYPPNDWRCGIPPTIDVFLPGKSAWDTMKQMAIEEKLEKLSVENGSGSSVPHIYAPHARAASISSPADPALLLFKLNKLQQSQNASSNNSLAPSPQPSFGMSPSPHQQGPRFMMNRHGHSMPIAQPSTQSLYPYNNGPVASLNPFGHDVALGSDQMPSRSPRVSPGPPGIGEIHAPQDQVPVALPSLEPPLSVSRPDSRPDFTRGFGLDIPEEEEEEEEGVAEDENMSQADSDEEGLDEEPDDDEDRGTQDAGMTTASQSQHHSGHTSKLSAAFSLRSFGVFNIDGLNERTDLEPTADGHISMEEKHDLDGIEEWTGSEDVFMGHECSDDESIDEWSNPSDEEIARQQRLERRALQQDDEWTLVSTPSPPSLPSAQCWPAWYSQRDFTMQQRRYQR</sequence>
<dbReference type="AlphaFoldDB" id="A0AA39KBQ7"/>
<protein>
    <submittedName>
        <fullName evidence="2">Uncharacterized protein</fullName>
    </submittedName>
</protein>
<feature type="compositionally biased region" description="Polar residues" evidence="1">
    <location>
        <begin position="327"/>
        <end position="344"/>
    </location>
</feature>
<gene>
    <name evidence="2" type="ORF">EV421DRAFT_101222</name>
</gene>
<evidence type="ECO:0000313" key="2">
    <source>
        <dbReference type="EMBL" id="KAK0456911.1"/>
    </source>
</evidence>
<comment type="caution">
    <text evidence="2">The sequence shown here is derived from an EMBL/GenBank/DDBJ whole genome shotgun (WGS) entry which is preliminary data.</text>
</comment>
<evidence type="ECO:0000313" key="3">
    <source>
        <dbReference type="Proteomes" id="UP001175226"/>
    </source>
</evidence>
<proteinExistence type="predicted"/>
<feature type="compositionally biased region" description="Low complexity" evidence="1">
    <location>
        <begin position="159"/>
        <end position="168"/>
    </location>
</feature>
<organism evidence="2 3">
    <name type="scientific">Armillaria borealis</name>
    <dbReference type="NCBI Taxonomy" id="47425"/>
    <lineage>
        <taxon>Eukaryota</taxon>
        <taxon>Fungi</taxon>
        <taxon>Dikarya</taxon>
        <taxon>Basidiomycota</taxon>
        <taxon>Agaricomycotina</taxon>
        <taxon>Agaricomycetes</taxon>
        <taxon>Agaricomycetidae</taxon>
        <taxon>Agaricales</taxon>
        <taxon>Marasmiineae</taxon>
        <taxon>Physalacriaceae</taxon>
        <taxon>Armillaria</taxon>
    </lineage>
</organism>
<feature type="compositionally biased region" description="Acidic residues" evidence="1">
    <location>
        <begin position="285"/>
        <end position="321"/>
    </location>
</feature>
<name>A0AA39KBQ7_9AGAR</name>
<accession>A0AA39KBQ7</accession>
<reference evidence="2" key="1">
    <citation type="submission" date="2023-06" db="EMBL/GenBank/DDBJ databases">
        <authorList>
            <consortium name="Lawrence Berkeley National Laboratory"/>
            <person name="Ahrendt S."/>
            <person name="Sahu N."/>
            <person name="Indic B."/>
            <person name="Wong-Bajracharya J."/>
            <person name="Merenyi Z."/>
            <person name="Ke H.-M."/>
            <person name="Monk M."/>
            <person name="Kocsube S."/>
            <person name="Drula E."/>
            <person name="Lipzen A."/>
            <person name="Balint B."/>
            <person name="Henrissat B."/>
            <person name="Andreopoulos B."/>
            <person name="Martin F.M."/>
            <person name="Harder C.B."/>
            <person name="Rigling D."/>
            <person name="Ford K.L."/>
            <person name="Foster G.D."/>
            <person name="Pangilinan J."/>
            <person name="Papanicolaou A."/>
            <person name="Barry K."/>
            <person name="LaButti K."/>
            <person name="Viragh M."/>
            <person name="Koriabine M."/>
            <person name="Yan M."/>
            <person name="Riley R."/>
            <person name="Champramary S."/>
            <person name="Plett K.L."/>
            <person name="Tsai I.J."/>
            <person name="Slot J."/>
            <person name="Sipos G."/>
            <person name="Plett J."/>
            <person name="Nagy L.G."/>
            <person name="Grigoriev I.V."/>
        </authorList>
    </citation>
    <scope>NUCLEOTIDE SEQUENCE</scope>
    <source>
        <strain evidence="2">FPL87.14</strain>
    </source>
</reference>
<feature type="region of interest" description="Disordered" evidence="1">
    <location>
        <begin position="159"/>
        <end position="344"/>
    </location>
</feature>
<keyword evidence="3" id="KW-1185">Reference proteome</keyword>